<sequence length="133" mass="13835">MKPLTISHQLSTNSGQALVTLLVFMIVAITIVTASVGVVMTNSLAAGSVAQTTSARSIAESGVENALIRLARNPSYTGETLPVGNGQASVTVTGTTIKTITSIGTDGNFKRTIVATASQSAYVWSVISWQENY</sequence>
<accession>A0A1F5ZJM6</accession>
<evidence type="ECO:0008006" key="4">
    <source>
        <dbReference type="Google" id="ProtNLM"/>
    </source>
</evidence>
<evidence type="ECO:0000256" key="1">
    <source>
        <dbReference type="SAM" id="Phobius"/>
    </source>
</evidence>
<dbReference type="EMBL" id="MFJL01000046">
    <property type="protein sequence ID" value="OGG12524.1"/>
    <property type="molecule type" value="Genomic_DNA"/>
</dbReference>
<name>A0A1F5ZJM6_9BACT</name>
<proteinExistence type="predicted"/>
<evidence type="ECO:0000313" key="2">
    <source>
        <dbReference type="EMBL" id="OGG12524.1"/>
    </source>
</evidence>
<feature type="transmembrane region" description="Helical" evidence="1">
    <location>
        <begin position="17"/>
        <end position="39"/>
    </location>
</feature>
<dbReference type="STRING" id="1798382.A3D77_01160"/>
<organism evidence="2 3">
    <name type="scientific">Candidatus Gottesmanbacteria bacterium RIFCSPHIGHO2_02_FULL_39_11</name>
    <dbReference type="NCBI Taxonomy" id="1798382"/>
    <lineage>
        <taxon>Bacteria</taxon>
        <taxon>Candidatus Gottesmaniibacteriota</taxon>
    </lineage>
</organism>
<gene>
    <name evidence="2" type="ORF">A3D77_01160</name>
</gene>
<evidence type="ECO:0000313" key="3">
    <source>
        <dbReference type="Proteomes" id="UP000176923"/>
    </source>
</evidence>
<protein>
    <recommendedName>
        <fullName evidence="4">Type 4 fimbrial biogenesis protein PilX N-terminal domain-containing protein</fullName>
    </recommendedName>
</protein>
<keyword evidence="1" id="KW-0812">Transmembrane</keyword>
<dbReference type="AlphaFoldDB" id="A0A1F5ZJM6"/>
<keyword evidence="1" id="KW-0472">Membrane</keyword>
<comment type="caution">
    <text evidence="2">The sequence shown here is derived from an EMBL/GenBank/DDBJ whole genome shotgun (WGS) entry which is preliminary data.</text>
</comment>
<dbReference type="Proteomes" id="UP000176923">
    <property type="component" value="Unassembled WGS sequence"/>
</dbReference>
<keyword evidence="1" id="KW-1133">Transmembrane helix</keyword>
<reference evidence="2 3" key="1">
    <citation type="journal article" date="2016" name="Nat. Commun.">
        <title>Thousands of microbial genomes shed light on interconnected biogeochemical processes in an aquifer system.</title>
        <authorList>
            <person name="Anantharaman K."/>
            <person name="Brown C.T."/>
            <person name="Hug L.A."/>
            <person name="Sharon I."/>
            <person name="Castelle C.J."/>
            <person name="Probst A.J."/>
            <person name="Thomas B.C."/>
            <person name="Singh A."/>
            <person name="Wilkins M.J."/>
            <person name="Karaoz U."/>
            <person name="Brodie E.L."/>
            <person name="Williams K.H."/>
            <person name="Hubbard S.S."/>
            <person name="Banfield J.F."/>
        </authorList>
    </citation>
    <scope>NUCLEOTIDE SEQUENCE [LARGE SCALE GENOMIC DNA]</scope>
</reference>